<dbReference type="Proteomes" id="UP000501868">
    <property type="component" value="Chromosome"/>
</dbReference>
<accession>A0A6H1P812</accession>
<sequence>MGLDMYLVSLPNITGMDYDEIVLASAQMSKHKADQDEIYEKLKPHIKHNGEDDPLFTQEVTKENLLDLNNLCLQVLKEKDSPCNILPTRPGCFFGNLSYDSYYYREIEETQALLAALIKHFNFETHYLLYQCSW</sequence>
<evidence type="ECO:0000313" key="1">
    <source>
        <dbReference type="EMBL" id="QIZ09401.1"/>
    </source>
</evidence>
<organism evidence="1 2">
    <name type="scientific">Priestia megaterium</name>
    <name type="common">Bacillus megaterium</name>
    <dbReference type="NCBI Taxonomy" id="1404"/>
    <lineage>
        <taxon>Bacteria</taxon>
        <taxon>Bacillati</taxon>
        <taxon>Bacillota</taxon>
        <taxon>Bacilli</taxon>
        <taxon>Bacillales</taxon>
        <taxon>Bacillaceae</taxon>
        <taxon>Priestia</taxon>
    </lineage>
</organism>
<reference evidence="1 2" key="2">
    <citation type="submission" date="2020-04" db="EMBL/GenBank/DDBJ databases">
        <authorList>
            <person name="Fomenkov A."/>
            <person name="Anton B.P."/>
            <person name="Roberts R.J."/>
        </authorList>
    </citation>
    <scope>NUCLEOTIDE SEQUENCE [LARGE SCALE GENOMIC DNA]</scope>
    <source>
        <strain evidence="1 2">S2</strain>
    </source>
</reference>
<evidence type="ECO:0000313" key="2">
    <source>
        <dbReference type="Proteomes" id="UP000501868"/>
    </source>
</evidence>
<proteinExistence type="predicted"/>
<name>A0A6H1P812_PRIMG</name>
<reference evidence="1 2" key="1">
    <citation type="submission" date="2020-04" db="EMBL/GenBank/DDBJ databases">
        <title>Genome-Wide Identification of 5-Methylcytosine Sites in Bacterial Genomes By High-Throughput Sequencing of MspJI Restriction Fragments.</title>
        <authorList>
            <person name="Wu V."/>
        </authorList>
    </citation>
    <scope>NUCLEOTIDE SEQUENCE [LARGE SCALE GENOMIC DNA]</scope>
    <source>
        <strain evidence="1 2">S2</strain>
    </source>
</reference>
<protein>
    <submittedName>
        <fullName evidence="1">Uncharacterized protein</fullName>
    </submittedName>
</protein>
<dbReference type="EMBL" id="CP051128">
    <property type="protein sequence ID" value="QIZ09401.1"/>
    <property type="molecule type" value="Genomic_DNA"/>
</dbReference>
<dbReference type="AlphaFoldDB" id="A0A6H1P812"/>
<gene>
    <name evidence="1" type="ORF">HFZ78_24180</name>
</gene>